<dbReference type="GO" id="GO:0005096">
    <property type="term" value="F:GTPase activator activity"/>
    <property type="evidence" value="ECO:0007669"/>
    <property type="project" value="InterPro"/>
</dbReference>
<feature type="region of interest" description="Disordered" evidence="1">
    <location>
        <begin position="1"/>
        <end position="21"/>
    </location>
</feature>
<dbReference type="PANTHER" id="PTHR21422">
    <property type="entry name" value="RAB3 GTPASE-ACTIVATING PROTEIN CATALYTIC SUBUNIT"/>
    <property type="match status" value="1"/>
</dbReference>
<dbReference type="PANTHER" id="PTHR21422:SF9">
    <property type="entry name" value="RAB3 GTPASE-ACTIVATING PROTEIN CATALYTIC SUBUNIT"/>
    <property type="match status" value="1"/>
</dbReference>
<reference evidence="2" key="1">
    <citation type="submission" date="2018-02" db="EMBL/GenBank/DDBJ databases">
        <title>Rhizophora mucronata_Transcriptome.</title>
        <authorList>
            <person name="Meera S.P."/>
            <person name="Sreeshan A."/>
            <person name="Augustine A."/>
        </authorList>
    </citation>
    <scope>NUCLEOTIDE SEQUENCE</scope>
    <source>
        <tissue evidence="2">Leaf</tissue>
    </source>
</reference>
<dbReference type="AlphaFoldDB" id="A0A2P2M4U0"/>
<organism evidence="2">
    <name type="scientific">Rhizophora mucronata</name>
    <name type="common">Asiatic mangrove</name>
    <dbReference type="NCBI Taxonomy" id="61149"/>
    <lineage>
        <taxon>Eukaryota</taxon>
        <taxon>Viridiplantae</taxon>
        <taxon>Streptophyta</taxon>
        <taxon>Embryophyta</taxon>
        <taxon>Tracheophyta</taxon>
        <taxon>Spermatophyta</taxon>
        <taxon>Magnoliopsida</taxon>
        <taxon>eudicotyledons</taxon>
        <taxon>Gunneridae</taxon>
        <taxon>Pentapetalae</taxon>
        <taxon>rosids</taxon>
        <taxon>fabids</taxon>
        <taxon>Malpighiales</taxon>
        <taxon>Rhizophoraceae</taxon>
        <taxon>Rhizophora</taxon>
    </lineage>
</organism>
<accession>A0A2P2M4U0</accession>
<protein>
    <submittedName>
        <fullName evidence="2">Rab3 GTPase-activating protein catalytic subunit isoform X1</fullName>
    </submittedName>
</protein>
<feature type="compositionally biased region" description="Acidic residues" evidence="1">
    <location>
        <begin position="12"/>
        <end position="21"/>
    </location>
</feature>
<sequence>MASTSGAGPSGQDEDLEEDEELERFDDFTLASSWERFISEIEAICRQWQSDGPKNLLKKGAVQLEISQKLYVVKFELKYAMRSYSMEYYFETDDRGKHSDWNSSLHDLQLCFGVREFLVCLKLFIMALCFFVLTLSSSSHKMCLDHQVISPQSASGVVLDAPEACKLLSAIAIALSNSSR</sequence>
<name>A0A2P2M4U0_RHIMU</name>
<dbReference type="EMBL" id="GGEC01044740">
    <property type="protein sequence ID" value="MBX25224.1"/>
    <property type="molecule type" value="Transcribed_RNA"/>
</dbReference>
<evidence type="ECO:0000313" key="2">
    <source>
        <dbReference type="EMBL" id="MBX25224.1"/>
    </source>
</evidence>
<proteinExistence type="predicted"/>
<evidence type="ECO:0000256" key="1">
    <source>
        <dbReference type="SAM" id="MobiDB-lite"/>
    </source>
</evidence>
<dbReference type="InterPro" id="IPR045700">
    <property type="entry name" value="Rab3GAP1"/>
</dbReference>